<dbReference type="Proteomes" id="UP000183203">
    <property type="component" value="Unassembled WGS sequence"/>
</dbReference>
<feature type="signal peptide" evidence="2">
    <location>
        <begin position="1"/>
        <end position="25"/>
    </location>
</feature>
<keyword evidence="2" id="KW-0732">Signal</keyword>
<feature type="transmembrane region" description="Helical" evidence="1">
    <location>
        <begin position="296"/>
        <end position="316"/>
    </location>
</feature>
<dbReference type="EMBL" id="FMYG01000001">
    <property type="protein sequence ID" value="SDB83142.1"/>
    <property type="molecule type" value="Genomic_DNA"/>
</dbReference>
<evidence type="ECO:0000256" key="2">
    <source>
        <dbReference type="SAM" id="SignalP"/>
    </source>
</evidence>
<evidence type="ECO:0000313" key="3">
    <source>
        <dbReference type="EMBL" id="SDB83142.1"/>
    </source>
</evidence>
<proteinExistence type="predicted"/>
<keyword evidence="1" id="KW-0812">Transmembrane</keyword>
<name>A0A1G6GM93_9MICO</name>
<reference evidence="3 4" key="1">
    <citation type="submission" date="2016-09" db="EMBL/GenBank/DDBJ databases">
        <authorList>
            <person name="Capua I."/>
            <person name="De Benedictis P."/>
            <person name="Joannis T."/>
            <person name="Lombin L.H."/>
            <person name="Cattoli G."/>
        </authorList>
    </citation>
    <scope>NUCLEOTIDE SEQUENCE [LARGE SCALE GENOMIC DNA]</scope>
    <source>
        <strain evidence="3 4">NIO-1002</strain>
    </source>
</reference>
<protein>
    <recommendedName>
        <fullName evidence="5">DUF916 domain-containing protein</fullName>
    </recommendedName>
</protein>
<dbReference type="STRING" id="993073.AS029_00970"/>
<organism evidence="3 4">
    <name type="scientific">Microbacterium enclense</name>
    <dbReference type="NCBI Taxonomy" id="993073"/>
    <lineage>
        <taxon>Bacteria</taxon>
        <taxon>Bacillati</taxon>
        <taxon>Actinomycetota</taxon>
        <taxon>Actinomycetes</taxon>
        <taxon>Micrococcales</taxon>
        <taxon>Microbacteriaceae</taxon>
        <taxon>Microbacterium</taxon>
    </lineage>
</organism>
<evidence type="ECO:0000313" key="4">
    <source>
        <dbReference type="Proteomes" id="UP000183203"/>
    </source>
</evidence>
<accession>A0A1G6GM93</accession>
<dbReference type="OrthoDB" id="4336304at2"/>
<keyword evidence="1" id="KW-0472">Membrane</keyword>
<sequence length="347" mass="36341">MNLLRSLAAFAVATAFLVPAGAVQAVGAAATTDTADASTTWSVRPGDADGPDGRAWVELDLDPGTQETESLTVTNHGTQDVTFRLSAADGYFTANGRFNILPSDRESTDAGLWIDIAESVDVAGGQTAVVPFTVSVPEDATPGDHLAGVAASVVSRGDSQVGLESRVGFRVLTRVTGELSVALSAGVTSTFDSSWNPFQSGGLRIDYRIENVGNTRLGATPTFRIAGPFGLFARDVEGAVLDETAPGETRASSLDVPGLWPLGWYSVDMTLAPAAVVDGTPLENATVSDARSTSVAIPWSQLLLAAFVAGLIWWYLADRRRLVRAALRPSTFEDAVSTVASDGRPRV</sequence>
<keyword evidence="1" id="KW-1133">Transmembrane helix</keyword>
<gene>
    <name evidence="3" type="ORF">SAMN05216418_0432</name>
</gene>
<dbReference type="AlphaFoldDB" id="A0A1G6GM93"/>
<evidence type="ECO:0008006" key="5">
    <source>
        <dbReference type="Google" id="ProtNLM"/>
    </source>
</evidence>
<evidence type="ECO:0000256" key="1">
    <source>
        <dbReference type="SAM" id="Phobius"/>
    </source>
</evidence>
<dbReference type="RefSeq" id="WP_058230748.1">
    <property type="nucleotide sequence ID" value="NZ_FMYG01000001.1"/>
</dbReference>
<feature type="chain" id="PRO_5009842825" description="DUF916 domain-containing protein" evidence="2">
    <location>
        <begin position="26"/>
        <end position="347"/>
    </location>
</feature>